<feature type="signal peptide" evidence="10">
    <location>
        <begin position="1"/>
        <end position="26"/>
    </location>
</feature>
<feature type="chain" id="PRO_5046286271" evidence="10">
    <location>
        <begin position="27"/>
        <end position="1053"/>
    </location>
</feature>
<dbReference type="RefSeq" id="WP_369330310.1">
    <property type="nucleotide sequence ID" value="NZ_JAULBC010000005.1"/>
</dbReference>
<keyword evidence="2 8" id="KW-0813">Transport</keyword>
<dbReference type="Pfam" id="PF07715">
    <property type="entry name" value="Plug"/>
    <property type="match status" value="1"/>
</dbReference>
<dbReference type="PROSITE" id="PS52016">
    <property type="entry name" value="TONB_DEPENDENT_REC_3"/>
    <property type="match status" value="1"/>
</dbReference>
<feature type="domain" description="TonB-dependent receptor-like beta-barrel" evidence="11">
    <location>
        <begin position="526"/>
        <end position="893"/>
    </location>
</feature>
<evidence type="ECO:0000256" key="4">
    <source>
        <dbReference type="ARBA" id="ARBA00022692"/>
    </source>
</evidence>
<dbReference type="InterPro" id="IPR037066">
    <property type="entry name" value="Plug_dom_sf"/>
</dbReference>
<proteinExistence type="inferred from homology"/>
<dbReference type="InterPro" id="IPR012910">
    <property type="entry name" value="Plug_dom"/>
</dbReference>
<feature type="domain" description="TonB-dependent receptor plug" evidence="12">
    <location>
        <begin position="120"/>
        <end position="227"/>
    </location>
</feature>
<dbReference type="Pfam" id="PF13715">
    <property type="entry name" value="CarbopepD_reg_2"/>
    <property type="match status" value="1"/>
</dbReference>
<dbReference type="InterPro" id="IPR023996">
    <property type="entry name" value="TonB-dep_OMP_SusC/RagA"/>
</dbReference>
<evidence type="ECO:0000259" key="12">
    <source>
        <dbReference type="Pfam" id="PF07715"/>
    </source>
</evidence>
<dbReference type="Pfam" id="PF00593">
    <property type="entry name" value="TonB_dep_Rec_b-barrel"/>
    <property type="match status" value="1"/>
</dbReference>
<evidence type="ECO:0000256" key="9">
    <source>
        <dbReference type="RuleBase" id="RU003357"/>
    </source>
</evidence>
<evidence type="ECO:0000256" key="7">
    <source>
        <dbReference type="ARBA" id="ARBA00023237"/>
    </source>
</evidence>
<organism evidence="13 14">
    <name type="scientific">Danxiaibacter flavus</name>
    <dbReference type="NCBI Taxonomy" id="3049108"/>
    <lineage>
        <taxon>Bacteria</taxon>
        <taxon>Pseudomonadati</taxon>
        <taxon>Bacteroidota</taxon>
        <taxon>Chitinophagia</taxon>
        <taxon>Chitinophagales</taxon>
        <taxon>Chitinophagaceae</taxon>
        <taxon>Danxiaibacter</taxon>
    </lineage>
</organism>
<evidence type="ECO:0000256" key="6">
    <source>
        <dbReference type="ARBA" id="ARBA00023136"/>
    </source>
</evidence>
<evidence type="ECO:0000256" key="5">
    <source>
        <dbReference type="ARBA" id="ARBA00023077"/>
    </source>
</evidence>
<evidence type="ECO:0000256" key="1">
    <source>
        <dbReference type="ARBA" id="ARBA00004571"/>
    </source>
</evidence>
<dbReference type="SUPFAM" id="SSF56935">
    <property type="entry name" value="Porins"/>
    <property type="match status" value="1"/>
</dbReference>
<dbReference type="EMBL" id="JAULBC010000005">
    <property type="protein sequence ID" value="MEX6688900.1"/>
    <property type="molecule type" value="Genomic_DNA"/>
</dbReference>
<comment type="subcellular location">
    <subcellularLocation>
        <location evidence="1 8">Cell outer membrane</location>
        <topology evidence="1 8">Multi-pass membrane protein</topology>
    </subcellularLocation>
</comment>
<protein>
    <submittedName>
        <fullName evidence="13">SusC/RagA family TonB-linked outer membrane protein</fullName>
    </submittedName>
</protein>
<keyword evidence="14" id="KW-1185">Reference proteome</keyword>
<comment type="similarity">
    <text evidence="8 9">Belongs to the TonB-dependent receptor family.</text>
</comment>
<evidence type="ECO:0000313" key="13">
    <source>
        <dbReference type="EMBL" id="MEX6688900.1"/>
    </source>
</evidence>
<evidence type="ECO:0000313" key="14">
    <source>
        <dbReference type="Proteomes" id="UP001560573"/>
    </source>
</evidence>
<dbReference type="SUPFAM" id="SSF49464">
    <property type="entry name" value="Carboxypeptidase regulatory domain-like"/>
    <property type="match status" value="1"/>
</dbReference>
<accession>A0ABV3ZHB1</accession>
<dbReference type="Gene3D" id="2.170.130.10">
    <property type="entry name" value="TonB-dependent receptor, plug domain"/>
    <property type="match status" value="1"/>
</dbReference>
<dbReference type="NCBIfam" id="TIGR04057">
    <property type="entry name" value="SusC_RagA_signa"/>
    <property type="match status" value="1"/>
</dbReference>
<name>A0ABV3ZHB1_9BACT</name>
<dbReference type="NCBIfam" id="TIGR04056">
    <property type="entry name" value="OMP_RagA_SusC"/>
    <property type="match status" value="1"/>
</dbReference>
<keyword evidence="7 8" id="KW-0998">Cell outer membrane</keyword>
<dbReference type="InterPro" id="IPR039426">
    <property type="entry name" value="TonB-dep_rcpt-like"/>
</dbReference>
<keyword evidence="10" id="KW-0732">Signal</keyword>
<evidence type="ECO:0000256" key="2">
    <source>
        <dbReference type="ARBA" id="ARBA00022448"/>
    </source>
</evidence>
<dbReference type="InterPro" id="IPR023997">
    <property type="entry name" value="TonB-dep_OMP_SusC/RagA_CS"/>
</dbReference>
<sequence length="1053" mass="117641">MKWKTLYRYLFMLGVISIASLGIASAQTHSVHGRVTGENESQGLAGVAVTIDGTTKGTTTDENGNFKLTGLSANSVLIFSNIGYKKESVAVKGRSEVNLKMQPEVSNLEQVVVIGYGTAKKKDLTGAVASVKASQLENEHPASVQDLLRANVPGLNIGLATSPKGDAGLQVRGKNTLNASSSPLVVLDGTIYYGALADINPNDIETIDVLKDASSAAVYGAKAASGVIQVTTKKGKTGKPVVNVNASTGLATMSVNQPVYGPDDFLNTWRRNVKYSTNLKAKPYQYDDPRTLPSDVSLQDWLAYDASAPNSDPVVIWLQRLGLQPVEVANYKKGVSQNWYDMVFQNGLRQDYNLSLSGRKDGLSYFWSVGYMDNKGIVTNDEYNVARTRLNLEAKVTNFLSVGTNTQFSVRDESAVPFDWTVISPNSPWGSVYKDDSSDYRYIPNDEASGGKVPFTAPKYTDKLKRYYSLNSNIYAKVALPFGIKYQVNFTPRFEWFKFYQAQNSAYQEWAPLGGLATRQDRQIYQWQVDNLINWSRDFGRHHLDVTLLANAEKYQVWRSYMNNNGFSPSDVLGYHNMASGINPSIGNTGDYNDETGTLGDEVGTANALMARLFYSYKDRYMLTATVRRDGYSAFGQAEPYATFPSAALGWVFTNESFVKTNWLNYGKLRVSYGLNGNRDIGRYSALADLTTSKYLHVLQNGSVQQVTQLNVNDMPNPKLKWEQTASFNLGLDFTVLKNRVDGSIDVYKSSTTNLLAKRTLPDVTGFTSVWTNIGQVDNKGIEINLNTRNIQRNNFTWNTSANFSLNRNEIVHLYGNQVAIKDANGKVIGYKEGDDAVNKWFIGHSLDAIWDQRVLGVWQTPDSAQAKKYGVYPGDFHVKDVNNDGKYTDADREFLGFKEPRFRWTLRNEFTFYKNFTFSFLVYSYWGQMNAFDQAKNRSAAFPDRVNSYTFPFWTPQNPINDYARLASSDGGASYSVYKKSSFIRLDNISFGYNIPKTFLKKISVQDAKFYFTIKNAAVYSPNWKYWDPEPSSGPTFGPTPRIYTAGINVTL</sequence>
<keyword evidence="5 9" id="KW-0798">TonB box</keyword>
<evidence type="ECO:0000256" key="8">
    <source>
        <dbReference type="PROSITE-ProRule" id="PRU01360"/>
    </source>
</evidence>
<evidence type="ECO:0000259" key="11">
    <source>
        <dbReference type="Pfam" id="PF00593"/>
    </source>
</evidence>
<dbReference type="InterPro" id="IPR000531">
    <property type="entry name" value="Beta-barrel_TonB"/>
</dbReference>
<keyword evidence="3 8" id="KW-1134">Transmembrane beta strand</keyword>
<gene>
    <name evidence="13" type="ORF">QTN47_15435</name>
</gene>
<dbReference type="InterPro" id="IPR036942">
    <property type="entry name" value="Beta-barrel_TonB_sf"/>
</dbReference>
<dbReference type="Gene3D" id="2.60.40.1120">
    <property type="entry name" value="Carboxypeptidase-like, regulatory domain"/>
    <property type="match status" value="1"/>
</dbReference>
<comment type="caution">
    <text evidence="13">The sequence shown here is derived from an EMBL/GenBank/DDBJ whole genome shotgun (WGS) entry which is preliminary data.</text>
</comment>
<dbReference type="Gene3D" id="2.40.170.20">
    <property type="entry name" value="TonB-dependent receptor, beta-barrel domain"/>
    <property type="match status" value="1"/>
</dbReference>
<evidence type="ECO:0000256" key="10">
    <source>
        <dbReference type="SAM" id="SignalP"/>
    </source>
</evidence>
<keyword evidence="4 8" id="KW-0812">Transmembrane</keyword>
<dbReference type="Proteomes" id="UP001560573">
    <property type="component" value="Unassembled WGS sequence"/>
</dbReference>
<keyword evidence="6 8" id="KW-0472">Membrane</keyword>
<reference evidence="13 14" key="1">
    <citation type="submission" date="2023-07" db="EMBL/GenBank/DDBJ databases">
        <authorList>
            <person name="Lian W.-H."/>
        </authorList>
    </citation>
    <scope>NUCLEOTIDE SEQUENCE [LARGE SCALE GENOMIC DNA]</scope>
    <source>
        <strain evidence="13 14">SYSU DXS3180</strain>
    </source>
</reference>
<dbReference type="InterPro" id="IPR008969">
    <property type="entry name" value="CarboxyPept-like_regulatory"/>
</dbReference>
<evidence type="ECO:0000256" key="3">
    <source>
        <dbReference type="ARBA" id="ARBA00022452"/>
    </source>
</evidence>